<name>A0ABY5HXM4_9FIRM</name>
<evidence type="ECO:0000313" key="2">
    <source>
        <dbReference type="Proteomes" id="UP001060112"/>
    </source>
</evidence>
<gene>
    <name evidence="1" type="ORF">NMU03_08750</name>
</gene>
<accession>A0ABY5HXM4</accession>
<dbReference type="RefSeq" id="WP_290137732.1">
    <property type="nucleotide sequence ID" value="NZ_CP101620.1"/>
</dbReference>
<proteinExistence type="predicted"/>
<keyword evidence="2" id="KW-1185">Reference proteome</keyword>
<dbReference type="EMBL" id="CP101620">
    <property type="protein sequence ID" value="UTY37819.1"/>
    <property type="molecule type" value="Genomic_DNA"/>
</dbReference>
<protein>
    <submittedName>
        <fullName evidence="1">Uncharacterized protein</fullName>
    </submittedName>
</protein>
<dbReference type="Proteomes" id="UP001060112">
    <property type="component" value="Chromosome"/>
</dbReference>
<evidence type="ECO:0000313" key="1">
    <source>
        <dbReference type="EMBL" id="UTY37819.1"/>
    </source>
</evidence>
<reference evidence="1" key="1">
    <citation type="submission" date="2022-07" db="EMBL/GenBank/DDBJ databases">
        <title>Faecal culturing of patients with breast cancer.</title>
        <authorList>
            <person name="Teng N.M.Y."/>
            <person name="Kiu R."/>
            <person name="Evans R."/>
            <person name="Baker D.J."/>
            <person name="Zenner C."/>
            <person name="Robinson S.D."/>
            <person name="Hall L.J."/>
        </authorList>
    </citation>
    <scope>NUCLEOTIDE SEQUENCE</scope>
    <source>
        <strain evidence="1">LH1062</strain>
    </source>
</reference>
<sequence length="166" mass="19667">MTLDELYLDNQVTGYIVFKSLSKQKILELSQYLYKGKLPINEDELQKKGSCLAMPFHHNFEDIFHILAMYTNDVKTTNHNFHASLRIPVEMSYRYTRIPTILFGTTQTSKSFIIVSNIRDSQTVLDIYFQDGQSYYCIKNEVYELNEKNLFSKYYKKFDLNFISDF</sequence>
<organism evidence="1 2">
    <name type="scientific">Allocoprobacillus halotolerans</name>
    <dbReference type="NCBI Taxonomy" id="2944914"/>
    <lineage>
        <taxon>Bacteria</taxon>
        <taxon>Bacillati</taxon>
        <taxon>Bacillota</taxon>
        <taxon>Erysipelotrichia</taxon>
        <taxon>Erysipelotrichales</taxon>
        <taxon>Erysipelotrichaceae</taxon>
        <taxon>Allocoprobacillus</taxon>
    </lineage>
</organism>